<proteinExistence type="predicted"/>
<dbReference type="Proteomes" id="UP001482620">
    <property type="component" value="Unassembled WGS sequence"/>
</dbReference>
<accession>A0ABV0U1L8</accession>
<sequence>MQMAAITLVISIPGSLSVLTNLENGFNQLFPCIHLSIQICLFLLRVIKGLVPVSSSQGVKARVHPGQVASCQKTKRAFHPEHKAAQFKNSESQNAQHQPIF</sequence>
<evidence type="ECO:0000313" key="1">
    <source>
        <dbReference type="EMBL" id="MEQ2238048.1"/>
    </source>
</evidence>
<protein>
    <recommendedName>
        <fullName evidence="3">Secreted protein</fullName>
    </recommendedName>
</protein>
<reference evidence="1 2" key="1">
    <citation type="submission" date="2021-06" db="EMBL/GenBank/DDBJ databases">
        <authorList>
            <person name="Palmer J.M."/>
        </authorList>
    </citation>
    <scope>NUCLEOTIDE SEQUENCE [LARGE SCALE GENOMIC DNA]</scope>
    <source>
        <strain evidence="2">if_2019</strain>
        <tissue evidence="1">Muscle</tissue>
    </source>
</reference>
<organism evidence="1 2">
    <name type="scientific">Ilyodon furcidens</name>
    <name type="common">goldbreast splitfin</name>
    <dbReference type="NCBI Taxonomy" id="33524"/>
    <lineage>
        <taxon>Eukaryota</taxon>
        <taxon>Metazoa</taxon>
        <taxon>Chordata</taxon>
        <taxon>Craniata</taxon>
        <taxon>Vertebrata</taxon>
        <taxon>Euteleostomi</taxon>
        <taxon>Actinopterygii</taxon>
        <taxon>Neopterygii</taxon>
        <taxon>Teleostei</taxon>
        <taxon>Neoteleostei</taxon>
        <taxon>Acanthomorphata</taxon>
        <taxon>Ovalentaria</taxon>
        <taxon>Atherinomorphae</taxon>
        <taxon>Cyprinodontiformes</taxon>
        <taxon>Goodeidae</taxon>
        <taxon>Ilyodon</taxon>
    </lineage>
</organism>
<gene>
    <name evidence="1" type="ORF">ILYODFUR_029342</name>
</gene>
<name>A0ABV0U1L8_9TELE</name>
<evidence type="ECO:0000313" key="2">
    <source>
        <dbReference type="Proteomes" id="UP001482620"/>
    </source>
</evidence>
<keyword evidence="2" id="KW-1185">Reference proteome</keyword>
<dbReference type="EMBL" id="JAHRIQ010050501">
    <property type="protein sequence ID" value="MEQ2238048.1"/>
    <property type="molecule type" value="Genomic_DNA"/>
</dbReference>
<comment type="caution">
    <text evidence="1">The sequence shown here is derived from an EMBL/GenBank/DDBJ whole genome shotgun (WGS) entry which is preliminary data.</text>
</comment>
<evidence type="ECO:0008006" key="3">
    <source>
        <dbReference type="Google" id="ProtNLM"/>
    </source>
</evidence>